<dbReference type="Proteomes" id="UP001519343">
    <property type="component" value="Unassembled WGS sequence"/>
</dbReference>
<accession>A0ABS4GRJ4</accession>
<feature type="transmembrane region" description="Helical" evidence="1">
    <location>
        <begin position="172"/>
        <end position="192"/>
    </location>
</feature>
<reference evidence="2 3" key="1">
    <citation type="submission" date="2021-03" db="EMBL/GenBank/DDBJ databases">
        <title>Genomic Encyclopedia of Type Strains, Phase IV (KMG-IV): sequencing the most valuable type-strain genomes for metagenomic binning, comparative biology and taxonomic classification.</title>
        <authorList>
            <person name="Goeker M."/>
        </authorList>
    </citation>
    <scope>NUCLEOTIDE SEQUENCE [LARGE SCALE GENOMIC DNA]</scope>
    <source>
        <strain evidence="2 3">DSM 24738</strain>
    </source>
</reference>
<feature type="transmembrane region" description="Helical" evidence="1">
    <location>
        <begin position="9"/>
        <end position="27"/>
    </location>
</feature>
<keyword evidence="3" id="KW-1185">Reference proteome</keyword>
<feature type="transmembrane region" description="Helical" evidence="1">
    <location>
        <begin position="271"/>
        <end position="288"/>
    </location>
</feature>
<feature type="transmembrane region" description="Helical" evidence="1">
    <location>
        <begin position="47"/>
        <end position="66"/>
    </location>
</feature>
<organism evidence="2 3">
    <name type="scientific">Ammoniphilus resinae</name>
    <dbReference type="NCBI Taxonomy" id="861532"/>
    <lineage>
        <taxon>Bacteria</taxon>
        <taxon>Bacillati</taxon>
        <taxon>Bacillota</taxon>
        <taxon>Bacilli</taxon>
        <taxon>Bacillales</taxon>
        <taxon>Paenibacillaceae</taxon>
        <taxon>Aneurinibacillus group</taxon>
        <taxon>Ammoniphilus</taxon>
    </lineage>
</organism>
<evidence type="ECO:0000313" key="3">
    <source>
        <dbReference type="Proteomes" id="UP001519343"/>
    </source>
</evidence>
<name>A0ABS4GRJ4_9BACL</name>
<feature type="transmembrane region" description="Helical" evidence="1">
    <location>
        <begin position="78"/>
        <end position="96"/>
    </location>
</feature>
<dbReference type="EMBL" id="JAGGKT010000008">
    <property type="protein sequence ID" value="MBP1932895.1"/>
    <property type="molecule type" value="Genomic_DNA"/>
</dbReference>
<feature type="transmembrane region" description="Helical" evidence="1">
    <location>
        <begin position="102"/>
        <end position="122"/>
    </location>
</feature>
<dbReference type="RefSeq" id="WP_209810924.1">
    <property type="nucleotide sequence ID" value="NZ_JAGGKT010000008.1"/>
</dbReference>
<feature type="transmembrane region" description="Helical" evidence="1">
    <location>
        <begin position="341"/>
        <end position="367"/>
    </location>
</feature>
<proteinExistence type="predicted"/>
<feature type="transmembrane region" description="Helical" evidence="1">
    <location>
        <begin position="238"/>
        <end position="259"/>
    </location>
</feature>
<keyword evidence="1" id="KW-0472">Membrane</keyword>
<evidence type="ECO:0000313" key="2">
    <source>
        <dbReference type="EMBL" id="MBP1932895.1"/>
    </source>
</evidence>
<comment type="caution">
    <text evidence="2">The sequence shown here is derived from an EMBL/GenBank/DDBJ whole genome shotgun (WGS) entry which is preliminary data.</text>
</comment>
<dbReference type="Gene3D" id="1.20.210.10">
    <property type="entry name" value="Cytochrome c oxidase-like, subunit I domain"/>
    <property type="match status" value="1"/>
</dbReference>
<keyword evidence="1" id="KW-0812">Transmembrane</keyword>
<feature type="transmembrane region" description="Helical" evidence="1">
    <location>
        <begin position="308"/>
        <end position="329"/>
    </location>
</feature>
<feature type="transmembrane region" description="Helical" evidence="1">
    <location>
        <begin position="212"/>
        <end position="232"/>
    </location>
</feature>
<feature type="transmembrane region" description="Helical" evidence="1">
    <location>
        <begin position="373"/>
        <end position="398"/>
    </location>
</feature>
<feature type="transmembrane region" description="Helical" evidence="1">
    <location>
        <begin position="134"/>
        <end position="152"/>
    </location>
</feature>
<protein>
    <submittedName>
        <fullName evidence="2">Uncharacterized protein</fullName>
    </submittedName>
</protein>
<evidence type="ECO:0000256" key="1">
    <source>
        <dbReference type="SAM" id="Phobius"/>
    </source>
</evidence>
<gene>
    <name evidence="2" type="ORF">J2Z37_002906</name>
</gene>
<sequence length="410" mass="46720">MINKMIRSAIMYFFIILIIGIVLRWKMVAPIFPQWQFTHLVHAHSHVAFLGWVYFSLISLLFRYVLPKELVETKRIRVFYYLTHVAVIGMLISFSLQGYAPFSIAFSTLHILLSYYFVSLYIKFRRKDLPPHLQLFFGTGVFFMAFSSVGPWGLAVVSSLGLAHTKLFDTFIYLYLHLQYNGWFTFIIMGTCYHMLDRAQIQVPAKIVRWQYLAQTSSVLPSFFASILWFNLPPLLEWLGIAGALFQLIGGGLFLSLVWKPLGQLAKGKPAAIFLHISLLSLGVKAVMESVGAYPEMATMIYGSRQVILGYLHLTLIGFVSLFLMYYLGKDQRQISAYCNSSIILMLGGSIGMILFLFFAGLLEWLAYPLQSWIWILLLITSLLIFIGLSGMTLSSFFSSETKTQKKGQL</sequence>
<keyword evidence="1" id="KW-1133">Transmembrane helix</keyword>
<dbReference type="InterPro" id="IPR036927">
    <property type="entry name" value="Cyt_c_oxase-like_su1_sf"/>
</dbReference>